<evidence type="ECO:0000313" key="3">
    <source>
        <dbReference type="EMBL" id="CAL5034075.1"/>
    </source>
</evidence>
<accession>A0ABC9D9B0</accession>
<feature type="domain" description="Agglutinin" evidence="2">
    <location>
        <begin position="199"/>
        <end position="335"/>
    </location>
</feature>
<dbReference type="AlphaFoldDB" id="A0ABC9D9B0"/>
<dbReference type="EMBL" id="OZ075141">
    <property type="protein sequence ID" value="CAL5034075.1"/>
    <property type="molecule type" value="Genomic_DNA"/>
</dbReference>
<dbReference type="InterPro" id="IPR008998">
    <property type="entry name" value="Agglutinin"/>
</dbReference>
<proteinExistence type="predicted"/>
<evidence type="ECO:0000313" key="4">
    <source>
        <dbReference type="Proteomes" id="UP001497457"/>
    </source>
</evidence>
<dbReference type="PANTHER" id="PTHR39244:SF7">
    <property type="entry name" value="AGGLUTININ DOMAIN-CONTAINING PROTEIN"/>
    <property type="match status" value="1"/>
</dbReference>
<evidence type="ECO:0000259" key="2">
    <source>
        <dbReference type="SMART" id="SM00791"/>
    </source>
</evidence>
<dbReference type="SUPFAM" id="SSF56973">
    <property type="entry name" value="Aerolisin/ETX pore-forming domain"/>
    <property type="match status" value="1"/>
</dbReference>
<dbReference type="SUPFAM" id="SSF50382">
    <property type="entry name" value="Agglutinin"/>
    <property type="match status" value="2"/>
</dbReference>
<dbReference type="InterPro" id="IPR036242">
    <property type="entry name" value="Agglutinin_dom_sf"/>
</dbReference>
<keyword evidence="4" id="KW-1185">Reference proteome</keyword>
<dbReference type="CDD" id="cd20216">
    <property type="entry name" value="PFM_HFR-2-like"/>
    <property type="match status" value="1"/>
</dbReference>
<feature type="region of interest" description="Disordered" evidence="1">
    <location>
        <begin position="158"/>
        <end position="180"/>
    </location>
</feature>
<reference evidence="3 4" key="2">
    <citation type="submission" date="2024-10" db="EMBL/GenBank/DDBJ databases">
        <authorList>
            <person name="Ryan C."/>
        </authorList>
    </citation>
    <scope>NUCLEOTIDE SEQUENCE [LARGE SCALE GENOMIC DNA]</scope>
</reference>
<dbReference type="Proteomes" id="UP001497457">
    <property type="component" value="Chromosome 31b"/>
</dbReference>
<gene>
    <name evidence="3" type="ORF">URODEC1_LOCUS82934</name>
</gene>
<organism evidence="3 4">
    <name type="scientific">Urochloa decumbens</name>
    <dbReference type="NCBI Taxonomy" id="240449"/>
    <lineage>
        <taxon>Eukaryota</taxon>
        <taxon>Viridiplantae</taxon>
        <taxon>Streptophyta</taxon>
        <taxon>Embryophyta</taxon>
        <taxon>Tracheophyta</taxon>
        <taxon>Spermatophyta</taxon>
        <taxon>Magnoliopsida</taxon>
        <taxon>Liliopsida</taxon>
        <taxon>Poales</taxon>
        <taxon>Poaceae</taxon>
        <taxon>PACMAD clade</taxon>
        <taxon>Panicoideae</taxon>
        <taxon>Panicodae</taxon>
        <taxon>Paniceae</taxon>
        <taxon>Melinidinae</taxon>
        <taxon>Urochloa</taxon>
    </lineage>
</organism>
<dbReference type="Gene3D" id="2.170.15.10">
    <property type="entry name" value="Proaerolysin, chain A, domain 3"/>
    <property type="match status" value="1"/>
</dbReference>
<name>A0ABC9D9B0_9POAL</name>
<dbReference type="InterPro" id="IPR053237">
    <property type="entry name" value="Natterin_C"/>
</dbReference>
<dbReference type="Pfam" id="PF07468">
    <property type="entry name" value="Agglutinin"/>
    <property type="match status" value="2"/>
</dbReference>
<dbReference type="Gene3D" id="2.80.10.50">
    <property type="match status" value="2"/>
</dbReference>
<reference evidence="4" key="1">
    <citation type="submission" date="2024-06" db="EMBL/GenBank/DDBJ databases">
        <authorList>
            <person name="Ryan C."/>
        </authorList>
    </citation>
    <scope>NUCLEOTIDE SEQUENCE [LARGE SCALE GENOMIC DNA]</scope>
</reference>
<protein>
    <recommendedName>
        <fullName evidence="2">Agglutinin domain-containing protein</fullName>
    </recommendedName>
</protein>
<evidence type="ECO:0000256" key="1">
    <source>
        <dbReference type="SAM" id="MobiDB-lite"/>
    </source>
</evidence>
<feature type="region of interest" description="Disordered" evidence="1">
    <location>
        <begin position="1"/>
        <end position="28"/>
    </location>
</feature>
<dbReference type="PANTHER" id="PTHR39244">
    <property type="entry name" value="NATTERIN-4"/>
    <property type="match status" value="1"/>
</dbReference>
<sequence>MGGCLASPPHEATPSEHEGEPTSFSESRSPTYCVAFQSRQGNGKRPAYYLCRDARGRGGASGSSLRLNGEGVVSPFSRFYIEPSGEHTGLVHIRCCYDNKYWVAEPHQNRGGWAIVGAADEAEEDLSKPTCTLFRIMRVHPHSIRLLHVRLGKHACLPSSSDKDGTTRPEEDASLSLSTGDEDEAAIDSFTVHDLSEQFVLPRYLVLKGDNGMYLRACTVERHPYLQFSAGDVGDKAVLNTVHTNDDGTFRVRSCHVGKFWRRSPNWIWTDAGGDSEDGDDDTRFRAIRLSGAVFALQNIGNDYFCNRLTTEGKRRCLNAGTPTITAEARLQLEEPVVSRQICNVVFDLADPRIYSRSVVTMATASAVNGTTLNNTAKLTMEYTDTEKRTWGSTVKLKLGVVDATICTGVPVIVADGSVEISSEFSGSYSWGSPVDKETTQKVAYEVTVPPKTKVTVASTATRAFCDVPFSYTQRDTLVDGRQVTYEMDDGLYTGVNCYDFKYVTTEESI</sequence>
<dbReference type="SMART" id="SM00791">
    <property type="entry name" value="Agglutinin"/>
    <property type="match status" value="1"/>
</dbReference>
<feature type="compositionally biased region" description="Basic and acidic residues" evidence="1">
    <location>
        <begin position="161"/>
        <end position="171"/>
    </location>
</feature>